<accession>A0AA88WIE8</accession>
<dbReference type="InterPro" id="IPR025486">
    <property type="entry name" value="DUF4378"/>
</dbReference>
<protein>
    <recommendedName>
        <fullName evidence="6">DUF4378 domain-containing protein</fullName>
    </recommendedName>
</protein>
<name>A0AA88WIE8_9ASTE</name>
<proteinExistence type="predicted"/>
<evidence type="ECO:0000256" key="1">
    <source>
        <dbReference type="SAM" id="MobiDB-lite"/>
    </source>
</evidence>
<sequence length="919" mass="101340">MGADGRGSKGGGGYVGGFLHLFDWNAKSRKKLFCSNSDLPEQSKQNKRSDGNFPVTRFQLMDEDKIATGSSIKEGSDYSCASSVTDDEVCGSKAPGVVARLMGLDSLPRSNPAEGYSTPLFDSQSLQDAPYRRKTLEFHHDHEIMHSGNLHHKVEAPDRNAIEPKPQKIINRPIEKFLTESLPPRSAKSIPITQQKLLSPIKSPSFVPSQNAAHIMEAAARIIEPGQGATAKTRMPLLGSSSAPLKVRDLKEKAETAKRPSKLAEVSQRPGESNAAKCLKGQSMNKSWNGSVETKSFRISSDLEEYSVGAKNTGKSISLALQAKVNVQKREGLNPSGKNLFGQKEQNEVMSSQVFNSQPNTRRSMHKKPSAHNASNVLKQNNQKQNYLPDRGKLPSKSLASNSQVSKPLLGDSSVGRQKSTIKVSGNSKVGSRKSALEVTENKKDVPPHSSTKTVASKKRSIDRDFHLEKNLAVDNTDRRGKAFQSNALMDKQFSWVEDSKSKGMDVISFTFTAPMARSVSVPVIPREVGEKNNAFPADYRSKRMLLSPDDTNGSKSSSMGYNVIGGDALSTLLEQKLRELTHGVESSRHKAGAAGNSASIFQEMIPALKAPTFDDKRSQEWIHTERSSSNCDSLFSSSDPQGLRGKQKIESMEELNECGSNESEAIKLLDCRHPSPISVLEPSLFAESCNSSDTIDSNSTEGSKQCSSILAREVFGTSSSMKFDFMEADADLSDSATSTSSKPLVGKHVTDFVWSTRWELEYVKEILSNVEWVFNSFSSGRSSEIINPHLFDQLESRRGVPACHTDEPKLRRKVLFDCVGECLDMRFRQYVGGGCRSWVKGLSVVRRKEWLAEEVYKQISGWKRMGTYMVDELVDKDMSSQYGGWLDYEVQAFELGVEVECRILNSLVNEVVADILLL</sequence>
<evidence type="ECO:0000259" key="2">
    <source>
        <dbReference type="Pfam" id="PF14309"/>
    </source>
</evidence>
<dbReference type="Proteomes" id="UP001188597">
    <property type="component" value="Unassembled WGS sequence"/>
</dbReference>
<feature type="compositionally biased region" description="Polar residues" evidence="1">
    <location>
        <begin position="348"/>
        <end position="362"/>
    </location>
</feature>
<dbReference type="AlphaFoldDB" id="A0AA88WIE8"/>
<feature type="domain" description="DUF4378" evidence="2">
    <location>
        <begin position="760"/>
        <end position="911"/>
    </location>
</feature>
<feature type="compositionally biased region" description="Polar residues" evidence="1">
    <location>
        <begin position="372"/>
        <end position="386"/>
    </location>
</feature>
<feature type="region of interest" description="Disordered" evidence="1">
    <location>
        <begin position="330"/>
        <end position="462"/>
    </location>
</feature>
<evidence type="ECO:0000259" key="3">
    <source>
        <dbReference type="Pfam" id="PF14383"/>
    </source>
</evidence>
<reference evidence="4" key="1">
    <citation type="submission" date="2022-12" db="EMBL/GenBank/DDBJ databases">
        <title>Draft genome assemblies for two species of Escallonia (Escalloniales).</title>
        <authorList>
            <person name="Chanderbali A."/>
            <person name="Dervinis C."/>
            <person name="Anghel I."/>
            <person name="Soltis D."/>
            <person name="Soltis P."/>
            <person name="Zapata F."/>
        </authorList>
    </citation>
    <scope>NUCLEOTIDE SEQUENCE</scope>
    <source>
        <strain evidence="4">UCBG64.0493</strain>
        <tissue evidence="4">Leaf</tissue>
    </source>
</reference>
<dbReference type="InterPro" id="IPR032795">
    <property type="entry name" value="DUF3741-assoc"/>
</dbReference>
<gene>
    <name evidence="4" type="ORF">RJ639_042478</name>
</gene>
<feature type="compositionally biased region" description="Polar residues" evidence="1">
    <location>
        <begin position="415"/>
        <end position="430"/>
    </location>
</feature>
<organism evidence="4 5">
    <name type="scientific">Escallonia herrerae</name>
    <dbReference type="NCBI Taxonomy" id="1293975"/>
    <lineage>
        <taxon>Eukaryota</taxon>
        <taxon>Viridiplantae</taxon>
        <taxon>Streptophyta</taxon>
        <taxon>Embryophyta</taxon>
        <taxon>Tracheophyta</taxon>
        <taxon>Spermatophyta</taxon>
        <taxon>Magnoliopsida</taxon>
        <taxon>eudicotyledons</taxon>
        <taxon>Gunneridae</taxon>
        <taxon>Pentapetalae</taxon>
        <taxon>asterids</taxon>
        <taxon>campanulids</taxon>
        <taxon>Escalloniales</taxon>
        <taxon>Escalloniaceae</taxon>
        <taxon>Escallonia</taxon>
    </lineage>
</organism>
<dbReference type="PANTHER" id="PTHR21726">
    <property type="entry name" value="PHOSPHATIDYLINOSITOL N-ACETYLGLUCOSAMINYLTRANSFERASE SUBUNIT P DOWN SYNDROME CRITICAL REGION PROTEIN 5 -RELATED"/>
    <property type="match status" value="1"/>
</dbReference>
<dbReference type="Pfam" id="PF14309">
    <property type="entry name" value="DUF4378"/>
    <property type="match status" value="1"/>
</dbReference>
<evidence type="ECO:0000313" key="5">
    <source>
        <dbReference type="Proteomes" id="UP001188597"/>
    </source>
</evidence>
<evidence type="ECO:0000313" key="4">
    <source>
        <dbReference type="EMBL" id="KAK3027738.1"/>
    </source>
</evidence>
<dbReference type="Pfam" id="PF14383">
    <property type="entry name" value="VARLMGL"/>
    <property type="match status" value="1"/>
</dbReference>
<feature type="region of interest" description="Disordered" evidence="1">
    <location>
        <begin position="253"/>
        <end position="287"/>
    </location>
</feature>
<comment type="caution">
    <text evidence="4">The sequence shown here is derived from an EMBL/GenBank/DDBJ whole genome shotgun (WGS) entry which is preliminary data.</text>
</comment>
<dbReference type="PANTHER" id="PTHR21726:SF29">
    <property type="entry name" value="EXPRESSED PROTEIN"/>
    <property type="match status" value="1"/>
</dbReference>
<evidence type="ECO:0008006" key="6">
    <source>
        <dbReference type="Google" id="ProtNLM"/>
    </source>
</evidence>
<feature type="domain" description="DUF3741" evidence="3">
    <location>
        <begin position="82"/>
        <end position="111"/>
    </location>
</feature>
<dbReference type="EMBL" id="JAVXUP010000445">
    <property type="protein sequence ID" value="KAK3027738.1"/>
    <property type="molecule type" value="Genomic_DNA"/>
</dbReference>
<keyword evidence="5" id="KW-1185">Reference proteome</keyword>